<dbReference type="AlphaFoldDB" id="A0AAE0ET67"/>
<name>A0AAE0ET67_9CHLO</name>
<feature type="repeat" description="ANK" evidence="3">
    <location>
        <begin position="139"/>
        <end position="171"/>
    </location>
</feature>
<feature type="repeat" description="ANK" evidence="3">
    <location>
        <begin position="236"/>
        <end position="268"/>
    </location>
</feature>
<evidence type="ECO:0000256" key="4">
    <source>
        <dbReference type="SAM" id="MobiDB-lite"/>
    </source>
</evidence>
<dbReference type="PRINTS" id="PR01415">
    <property type="entry name" value="ANKYRIN"/>
</dbReference>
<gene>
    <name evidence="5" type="ORF">CYMTET_50732</name>
</gene>
<dbReference type="InterPro" id="IPR036770">
    <property type="entry name" value="Ankyrin_rpt-contain_sf"/>
</dbReference>
<evidence type="ECO:0000313" key="5">
    <source>
        <dbReference type="EMBL" id="KAK3239334.1"/>
    </source>
</evidence>
<feature type="repeat" description="ANK" evidence="3">
    <location>
        <begin position="40"/>
        <end position="72"/>
    </location>
</feature>
<evidence type="ECO:0000256" key="3">
    <source>
        <dbReference type="PROSITE-ProRule" id="PRU00023"/>
    </source>
</evidence>
<dbReference type="Gene3D" id="1.25.40.20">
    <property type="entry name" value="Ankyrin repeat-containing domain"/>
    <property type="match status" value="4"/>
</dbReference>
<protein>
    <submittedName>
        <fullName evidence="5">Uncharacterized protein</fullName>
    </submittedName>
</protein>
<evidence type="ECO:0000256" key="2">
    <source>
        <dbReference type="ARBA" id="ARBA00023043"/>
    </source>
</evidence>
<feature type="repeat" description="ANK" evidence="3">
    <location>
        <begin position="73"/>
        <end position="105"/>
    </location>
</feature>
<sequence>MSPPMGPRTPLHEAADRPRTIQCAETLLLEGVNVDARDEHGMTPLHLAARSGQTTMMENLLQAGADVSAHDKDGRTPLLWAMTMGCTTMVKALLQAGADVNVRNKDGQTPLLWATLMGYATMVKALLQAGADVNVRNKTGKTPLHLAAKDGHRGNMEALWRAGADVNARDERGQTPLHLAVEHSTTFTVNALLQAGADVNARDKDGRTPVHLAAKEAENVEPLIQAGADVNVHDERGQTPLLLAVECGWENIVKALLQAGAHVNARDKGGATSLHAASMHGNDSSVQALLAAGAVTEVRDKDGRTPLDWATWRWATWRGCTTMVNALSQAGADVSAHDKDASLRHKRKCTHGEVPSSSKDLQCKDKWQDLAPENSGSDLVSETWCQREVIRLASAESSDTALEKASALPPAHGRSEPAESERQCPHCKVRVLKVDGCARVKCQACKKPFCFTCGEGYAGGELHHGNCNFQPLQVSCDTKGVPCVQNLTPTISHLITLRIDDVESQPVVRTRTGKEVALNLPASKASWLKPSRLLVLLDQNSVVLKIFGCRDKKVLRWNFVQGSRPQITESARVNAWVQQISDAVQIPDPSDRDSDDEDGTSIREGWEEAYLRKPPKRRVFNNRLDGDSEISPIILA</sequence>
<dbReference type="PROSITE" id="PS50297">
    <property type="entry name" value="ANK_REP_REGION"/>
    <property type="match status" value="8"/>
</dbReference>
<dbReference type="Pfam" id="PF00023">
    <property type="entry name" value="Ank"/>
    <property type="match status" value="1"/>
</dbReference>
<feature type="repeat" description="ANK" evidence="3">
    <location>
        <begin position="172"/>
        <end position="204"/>
    </location>
</feature>
<dbReference type="Gene3D" id="1.20.120.1750">
    <property type="match status" value="1"/>
</dbReference>
<feature type="repeat" description="ANK" evidence="3">
    <location>
        <begin position="269"/>
        <end position="301"/>
    </location>
</feature>
<feature type="repeat" description="ANK" evidence="3">
    <location>
        <begin position="205"/>
        <end position="235"/>
    </location>
</feature>
<evidence type="ECO:0000256" key="1">
    <source>
        <dbReference type="ARBA" id="ARBA00022737"/>
    </source>
</evidence>
<accession>A0AAE0ET67</accession>
<dbReference type="Pfam" id="PF12796">
    <property type="entry name" value="Ank_2"/>
    <property type="match status" value="3"/>
</dbReference>
<keyword evidence="2 3" id="KW-0040">ANK repeat</keyword>
<feature type="repeat" description="ANK" evidence="3">
    <location>
        <begin position="106"/>
        <end position="138"/>
    </location>
</feature>
<reference evidence="5 6" key="1">
    <citation type="journal article" date="2015" name="Genome Biol. Evol.">
        <title>Comparative Genomics of a Bacterivorous Green Alga Reveals Evolutionary Causalities and Consequences of Phago-Mixotrophic Mode of Nutrition.</title>
        <authorList>
            <person name="Burns J.A."/>
            <person name="Paasch A."/>
            <person name="Narechania A."/>
            <person name="Kim E."/>
        </authorList>
    </citation>
    <scope>NUCLEOTIDE SEQUENCE [LARGE SCALE GENOMIC DNA]</scope>
    <source>
        <strain evidence="5 6">PLY_AMNH</strain>
    </source>
</reference>
<dbReference type="InterPro" id="IPR050745">
    <property type="entry name" value="Multifunctional_regulatory"/>
</dbReference>
<organism evidence="5 6">
    <name type="scientific">Cymbomonas tetramitiformis</name>
    <dbReference type="NCBI Taxonomy" id="36881"/>
    <lineage>
        <taxon>Eukaryota</taxon>
        <taxon>Viridiplantae</taxon>
        <taxon>Chlorophyta</taxon>
        <taxon>Pyramimonadophyceae</taxon>
        <taxon>Pyramimonadales</taxon>
        <taxon>Pyramimonadaceae</taxon>
        <taxon>Cymbomonas</taxon>
    </lineage>
</organism>
<keyword evidence="6" id="KW-1185">Reference proteome</keyword>
<dbReference type="InterPro" id="IPR002110">
    <property type="entry name" value="Ankyrin_rpt"/>
</dbReference>
<dbReference type="Proteomes" id="UP001190700">
    <property type="component" value="Unassembled WGS sequence"/>
</dbReference>
<feature type="repeat" description="ANK" evidence="3">
    <location>
        <begin position="6"/>
        <end position="39"/>
    </location>
</feature>
<feature type="region of interest" description="Disordered" evidence="4">
    <location>
        <begin position="585"/>
        <end position="607"/>
    </location>
</feature>
<dbReference type="SMART" id="SM00248">
    <property type="entry name" value="ANK"/>
    <property type="match status" value="10"/>
</dbReference>
<keyword evidence="1" id="KW-0677">Repeat</keyword>
<proteinExistence type="predicted"/>
<dbReference type="CDD" id="cd20336">
    <property type="entry name" value="Rcat_RBR"/>
    <property type="match status" value="1"/>
</dbReference>
<dbReference type="PANTHER" id="PTHR24189:SF50">
    <property type="entry name" value="ANKYRIN REPEAT AND SOCS BOX PROTEIN 2"/>
    <property type="match status" value="1"/>
</dbReference>
<dbReference type="PANTHER" id="PTHR24189">
    <property type="entry name" value="MYOTROPHIN"/>
    <property type="match status" value="1"/>
</dbReference>
<comment type="caution">
    <text evidence="5">The sequence shown here is derived from an EMBL/GenBank/DDBJ whole genome shotgun (WGS) entry which is preliminary data.</text>
</comment>
<dbReference type="SUPFAM" id="SSF57850">
    <property type="entry name" value="RING/U-box"/>
    <property type="match status" value="1"/>
</dbReference>
<dbReference type="EMBL" id="LGRX02033946">
    <property type="protein sequence ID" value="KAK3239334.1"/>
    <property type="molecule type" value="Genomic_DNA"/>
</dbReference>
<evidence type="ECO:0000313" key="6">
    <source>
        <dbReference type="Proteomes" id="UP001190700"/>
    </source>
</evidence>
<dbReference type="Pfam" id="PF22191">
    <property type="entry name" value="IBR_1"/>
    <property type="match status" value="1"/>
</dbReference>
<dbReference type="PROSITE" id="PS50088">
    <property type="entry name" value="ANK_REPEAT"/>
    <property type="match status" value="9"/>
</dbReference>
<dbReference type="SUPFAM" id="SSF48403">
    <property type="entry name" value="Ankyrin repeat"/>
    <property type="match status" value="1"/>
</dbReference>